<feature type="region of interest" description="Disordered" evidence="1">
    <location>
        <begin position="106"/>
        <end position="152"/>
    </location>
</feature>
<dbReference type="EMBL" id="HBIT01007376">
    <property type="protein sequence ID" value="CAE0617850.1"/>
    <property type="molecule type" value="Transcribed_RNA"/>
</dbReference>
<reference evidence="2" key="1">
    <citation type="submission" date="2021-01" db="EMBL/GenBank/DDBJ databases">
        <authorList>
            <person name="Corre E."/>
            <person name="Pelletier E."/>
            <person name="Niang G."/>
            <person name="Scheremetjew M."/>
            <person name="Finn R."/>
            <person name="Kale V."/>
            <person name="Holt S."/>
            <person name="Cochrane G."/>
            <person name="Meng A."/>
            <person name="Brown T."/>
            <person name="Cohen L."/>
        </authorList>
    </citation>
    <scope>NUCLEOTIDE SEQUENCE</scope>
    <source>
        <strain evidence="2">CCMP1795</strain>
    </source>
</reference>
<gene>
    <name evidence="2" type="ORF">OMAR00292_LOCUS3726</name>
</gene>
<accession>A0A7S3XJ53</accession>
<organism evidence="2">
    <name type="scientific">Oxyrrhis marina</name>
    <name type="common">Dinoflagellate</name>
    <dbReference type="NCBI Taxonomy" id="2969"/>
    <lineage>
        <taxon>Eukaryota</taxon>
        <taxon>Sar</taxon>
        <taxon>Alveolata</taxon>
        <taxon>Dinophyceae</taxon>
        <taxon>Oxyrrhinales</taxon>
        <taxon>Oxyrrhinaceae</taxon>
        <taxon>Oxyrrhis</taxon>
    </lineage>
</organism>
<evidence type="ECO:0000256" key="1">
    <source>
        <dbReference type="SAM" id="MobiDB-lite"/>
    </source>
</evidence>
<proteinExistence type="predicted"/>
<feature type="compositionally biased region" description="Polar residues" evidence="1">
    <location>
        <begin position="114"/>
        <end position="129"/>
    </location>
</feature>
<evidence type="ECO:0000313" key="2">
    <source>
        <dbReference type="EMBL" id="CAE0617850.1"/>
    </source>
</evidence>
<dbReference type="AlphaFoldDB" id="A0A7S3XJ53"/>
<name>A0A7S3XJ53_OXYMA</name>
<protein>
    <submittedName>
        <fullName evidence="2">Uncharacterized protein</fullName>
    </submittedName>
</protein>
<sequence length="152" mass="16240">MPRLAQEAGAVRIAVRMAASAPGKGTVDTQGLAAFREKLLRCAAAYEALEKALTEGDSGLARITEKEKSRFPGEAFGTEDVRQALCSEWLTNKLKDYVRYVDAATNGNLDPVSAPNTPATTTISSSMRSPEQRGSVASEFKSRSAGIKPFSL</sequence>